<evidence type="ECO:0008006" key="4">
    <source>
        <dbReference type="Google" id="ProtNLM"/>
    </source>
</evidence>
<name>A0A1G6HEW3_9MICO</name>
<dbReference type="Proteomes" id="UP000199039">
    <property type="component" value="Unassembled WGS sequence"/>
</dbReference>
<dbReference type="RefSeq" id="WP_139185711.1">
    <property type="nucleotide sequence ID" value="NZ_FMYH01000001.1"/>
</dbReference>
<organism evidence="2 3">
    <name type="scientific">Sanguibacter gelidistatuariae</name>
    <dbReference type="NCBI Taxonomy" id="1814289"/>
    <lineage>
        <taxon>Bacteria</taxon>
        <taxon>Bacillati</taxon>
        <taxon>Actinomycetota</taxon>
        <taxon>Actinomycetes</taxon>
        <taxon>Micrococcales</taxon>
        <taxon>Sanguibacteraceae</taxon>
        <taxon>Sanguibacter</taxon>
    </lineage>
</organism>
<gene>
    <name evidence="2" type="ORF">SAMN05216410_0965</name>
</gene>
<proteinExistence type="predicted"/>
<evidence type="ECO:0000313" key="3">
    <source>
        <dbReference type="Proteomes" id="UP000199039"/>
    </source>
</evidence>
<feature type="compositionally biased region" description="Polar residues" evidence="1">
    <location>
        <begin position="1"/>
        <end position="25"/>
    </location>
</feature>
<sequence>MSATAGADSTTGPQTPASAPTTVQISVAAGTDGASTSEDSVLTVTSTPAAGGQAPPGSDPTTEATAGSAAGTTTSSDGDTGLIAETTLAAAPADAEAPLLQLAFDVEAGSSVALAADGTGAVASPSGDLTVGFTAPVVADAAGTTLPASWRVPDTGTSDDDGDQLGLAVDLVTDPPAAAYPLTVTVHLGTTVVAGAEWGNREGGESLVVTPSAWGRVSGQTGETFGWADVVGREPAADTSVMEMQFRCHQLGAPDKATWNLEPWRPDVSYLDYLVARCNPT</sequence>
<dbReference type="EMBL" id="FMYH01000001">
    <property type="protein sequence ID" value="SDB92658.1"/>
    <property type="molecule type" value="Genomic_DNA"/>
</dbReference>
<evidence type="ECO:0000256" key="1">
    <source>
        <dbReference type="SAM" id="MobiDB-lite"/>
    </source>
</evidence>
<protein>
    <recommendedName>
        <fullName evidence="4">DUF2599 domain-containing protein</fullName>
    </recommendedName>
</protein>
<feature type="compositionally biased region" description="Low complexity" evidence="1">
    <location>
        <begin position="61"/>
        <end position="80"/>
    </location>
</feature>
<evidence type="ECO:0000313" key="2">
    <source>
        <dbReference type="EMBL" id="SDB92658.1"/>
    </source>
</evidence>
<reference evidence="2 3" key="1">
    <citation type="submission" date="2016-09" db="EMBL/GenBank/DDBJ databases">
        <authorList>
            <person name="Capua I."/>
            <person name="De Benedictis P."/>
            <person name="Joannis T."/>
            <person name="Lombin L.H."/>
            <person name="Cattoli G."/>
        </authorList>
    </citation>
    <scope>NUCLEOTIDE SEQUENCE [LARGE SCALE GENOMIC DNA]</scope>
    <source>
        <strain evidence="2 3">ISLP-3</strain>
    </source>
</reference>
<dbReference type="STRING" id="1814289.SAMN05216410_0965"/>
<dbReference type="InterPro" id="IPR019719">
    <property type="entry name" value="DUF2599"/>
</dbReference>
<dbReference type="OrthoDB" id="4412570at2"/>
<feature type="region of interest" description="Disordered" evidence="1">
    <location>
        <begin position="1"/>
        <end position="80"/>
    </location>
</feature>
<keyword evidence="3" id="KW-1185">Reference proteome</keyword>
<dbReference type="Pfam" id="PF10783">
    <property type="entry name" value="DUF2599"/>
    <property type="match status" value="1"/>
</dbReference>
<dbReference type="AlphaFoldDB" id="A0A1G6HEW3"/>
<accession>A0A1G6HEW3</accession>
<feature type="compositionally biased region" description="Polar residues" evidence="1">
    <location>
        <begin position="33"/>
        <end position="48"/>
    </location>
</feature>